<dbReference type="Proteomes" id="UP000230477">
    <property type="component" value="Unassembled WGS sequence"/>
</dbReference>
<dbReference type="EMBL" id="PEUT01000049">
    <property type="protein sequence ID" value="PIV13619.1"/>
    <property type="molecule type" value="Genomic_DNA"/>
</dbReference>
<accession>A0A2H9N263</accession>
<dbReference type="AlphaFoldDB" id="A0A2G9LJ46"/>
<comment type="caution">
    <text evidence="4">The sequence shown here is derived from an EMBL/GenBank/DDBJ whole genome shotgun (WGS) entry which is preliminary data.</text>
</comment>
<dbReference type="InterPro" id="IPR018282">
    <property type="entry name" value="Ribosomal_eS6_CS"/>
</dbReference>
<comment type="similarity">
    <text evidence="1">Belongs to the eukaryotic ribosomal protein eS6 family.</text>
</comment>
<proteinExistence type="inferred from homology"/>
<sequence length="138" mass="15252">MVQINVSYKGKTRAFKIEGENEKKLFNSKIGDKIQGGSVVSDLYGYELQVAGGSDKSGVPMNKSVLGIQRKGLLLNKNTVGYVGHGERKGTRRRKLVIGTTVFKGTAQINCIVVKEGEKKFDEIFEATKQDNKKEVKK</sequence>
<accession>A0A2G9LJ46</accession>
<keyword evidence="3" id="KW-0687">Ribonucleoprotein</keyword>
<dbReference type="PANTHER" id="PTHR11502">
    <property type="entry name" value="40S RIBOSOMAL PROTEIN S6"/>
    <property type="match status" value="1"/>
</dbReference>
<dbReference type="Proteomes" id="UP000230713">
    <property type="component" value="Unassembled WGS sequence"/>
</dbReference>
<evidence type="ECO:0000313" key="10">
    <source>
        <dbReference type="EMBL" id="PJC01187.1"/>
    </source>
</evidence>
<dbReference type="SMART" id="SM01405">
    <property type="entry name" value="Ribosomal_S6e"/>
    <property type="match status" value="1"/>
</dbReference>
<evidence type="ECO:0000256" key="2">
    <source>
        <dbReference type="ARBA" id="ARBA00022980"/>
    </source>
</evidence>
<dbReference type="Proteomes" id="UP000228874">
    <property type="component" value="Unassembled WGS sequence"/>
</dbReference>
<evidence type="ECO:0000313" key="8">
    <source>
        <dbReference type="EMBL" id="PIY99720.1"/>
    </source>
</evidence>
<dbReference type="Proteomes" id="UP000231232">
    <property type="component" value="Unassembled WGS sequence"/>
</dbReference>
<accession>A0A2H9M3R6</accession>
<dbReference type="PROSITE" id="PS00578">
    <property type="entry name" value="RIBOSOMAL_S6E"/>
    <property type="match status" value="1"/>
</dbReference>
<accession>A0A2H9M7R2</accession>
<dbReference type="EMBL" id="PFSX01000054">
    <property type="protein sequence ID" value="PJC01187.1"/>
    <property type="molecule type" value="Genomic_DNA"/>
</dbReference>
<dbReference type="Proteomes" id="UP000228888">
    <property type="component" value="Unassembled WGS sequence"/>
</dbReference>
<reference evidence="4 13" key="2">
    <citation type="submission" date="2017-09" db="EMBL/GenBank/DDBJ databases">
        <title>Depth-based differentiation of microbial function through sediment-hosted aquifers and enrichment of novel symbionts in the deep terrestrial subsurface.</title>
        <authorList>
            <person name="Probst A.J."/>
            <person name="Ladd B."/>
            <person name="Jarett J.K."/>
            <person name="Geller-Mcgrath D.E."/>
            <person name="Sieber C.M."/>
            <person name="Emerson J.B."/>
            <person name="Anantharaman K."/>
            <person name="Thomas B.C."/>
            <person name="Malmstrom R."/>
            <person name="Stieglmeier M."/>
            <person name="Klingl A."/>
            <person name="Woyke T."/>
            <person name="Ryan C.M."/>
            <person name="Banfield J.F."/>
        </authorList>
    </citation>
    <scope>NUCLEOTIDE SEQUENCE [LARGE SCALE GENOMIC DNA]</scope>
    <source>
        <strain evidence="6">CG02_land_8_20_14_3_00_31_209</strain>
        <strain evidence="5">CG03_land_8_20_14_0_80_31_114</strain>
        <strain evidence="4">CG18_big_fil_WC_8_21_14_2_50_31_19</strain>
        <strain evidence="8">CG_4_10_14_0_8_um_filter_31_133</strain>
        <strain evidence="7">CG_4_8_14_3_um_filter</strain>
        <strain evidence="10">CG_4_9_14_0_8_um_filter_31_21</strain>
        <strain evidence="9">CG_4_9_14_3_um_filter_31_125</strain>
    </source>
</reference>
<evidence type="ECO:0000313" key="13">
    <source>
        <dbReference type="Proteomes" id="UP000229789"/>
    </source>
</evidence>
<evidence type="ECO:0000313" key="9">
    <source>
        <dbReference type="EMBL" id="PJB04111.1"/>
    </source>
</evidence>
<evidence type="ECO:0000256" key="3">
    <source>
        <dbReference type="ARBA" id="ARBA00023274"/>
    </source>
</evidence>
<dbReference type="GO" id="GO:0005840">
    <property type="term" value="C:ribosome"/>
    <property type="evidence" value="ECO:0007669"/>
    <property type="project" value="UniProtKB-KW"/>
</dbReference>
<evidence type="ECO:0000313" key="4">
    <source>
        <dbReference type="EMBL" id="PIN66559.1"/>
    </source>
</evidence>
<dbReference type="EMBL" id="PFMG01000049">
    <property type="protein sequence ID" value="PIY99720.1"/>
    <property type="molecule type" value="Genomic_DNA"/>
</dbReference>
<evidence type="ECO:0000313" key="11">
    <source>
        <dbReference type="Proteomes" id="UP000228874"/>
    </source>
</evidence>
<evidence type="ECO:0000256" key="1">
    <source>
        <dbReference type="ARBA" id="ARBA00009312"/>
    </source>
</evidence>
<dbReference type="Pfam" id="PF01092">
    <property type="entry name" value="Ribosomal_S6e"/>
    <property type="match status" value="1"/>
</dbReference>
<dbReference type="InterPro" id="IPR001377">
    <property type="entry name" value="Ribosomal_eS6"/>
</dbReference>
<evidence type="ECO:0000313" key="6">
    <source>
        <dbReference type="EMBL" id="PIV46542.1"/>
    </source>
</evidence>
<dbReference type="EMBL" id="PETW01000011">
    <property type="protein sequence ID" value="PIV46542.1"/>
    <property type="molecule type" value="Genomic_DNA"/>
</dbReference>
<dbReference type="EMBL" id="PCUF01000017">
    <property type="protein sequence ID" value="PIN66559.1"/>
    <property type="molecule type" value="Genomic_DNA"/>
</dbReference>
<dbReference type="EMBL" id="PFUW01000018">
    <property type="protein sequence ID" value="PJB04111.1"/>
    <property type="molecule type" value="Genomic_DNA"/>
</dbReference>
<name>A0A2G9LJ46_HUBC1</name>
<dbReference type="GO" id="GO:1990904">
    <property type="term" value="C:ribonucleoprotein complex"/>
    <property type="evidence" value="ECO:0007669"/>
    <property type="project" value="UniProtKB-KW"/>
</dbReference>
<accession>A0A2H9RCP6</accession>
<accession>A0A2H9QSE2</accession>
<reference evidence="11 12" key="1">
    <citation type="submission" date="2017-09" db="EMBL/GenBank/DDBJ databases">
        <title>Depth-based differentiation of microbial function through sediment-hosted aquifers and enrichment of novel symbionts in the deep terrestrial subsurface.</title>
        <authorList>
            <person name="Probst A.J."/>
            <person name="Ladd B."/>
            <person name="Jarett J.K."/>
            <person name="Geller-Mcgrath D.E."/>
            <person name="Sieber C.M.K."/>
            <person name="Emerson J.B."/>
            <person name="Anantharaman K."/>
            <person name="Thomas B.C."/>
            <person name="Malmstrom R."/>
            <person name="Stieglmeier M."/>
            <person name="Klingl A."/>
            <person name="Woyke T."/>
            <person name="Ryan C.M."/>
            <person name="Banfield J.F."/>
        </authorList>
    </citation>
    <scope>NUCLEOTIDE SEQUENCE [LARGE SCALE GENOMIC DNA]</scope>
</reference>
<dbReference type="Proteomes" id="UP000229789">
    <property type="component" value="Unassembled WGS sequence"/>
</dbReference>
<evidence type="ECO:0000313" key="12">
    <source>
        <dbReference type="Proteomes" id="UP000228888"/>
    </source>
</evidence>
<evidence type="ECO:0000313" key="7">
    <source>
        <dbReference type="EMBL" id="PIX27988.1"/>
    </source>
</evidence>
<gene>
    <name evidence="10" type="ORF">CO072_02140</name>
    <name evidence="9" type="ORF">CO124_01220</name>
    <name evidence="6" type="ORF">COS22_00650</name>
    <name evidence="5" type="ORF">COS45_02040</name>
    <name evidence="4" type="ORF">COW69_01510</name>
    <name evidence="8" type="ORF">COY63_01965</name>
    <name evidence="7" type="ORF">COZ66_01850</name>
</gene>
<keyword evidence="2 4" id="KW-0689">Ribosomal protein</keyword>
<protein>
    <submittedName>
        <fullName evidence="4">30S ribosomal protein S6e</fullName>
    </submittedName>
</protein>
<evidence type="ECO:0000313" key="5">
    <source>
        <dbReference type="EMBL" id="PIV13619.1"/>
    </source>
</evidence>
<accession>A0A2H9P8C0</accession>
<dbReference type="GO" id="GO:0006412">
    <property type="term" value="P:translation"/>
    <property type="evidence" value="ECO:0007669"/>
    <property type="project" value="InterPro"/>
</dbReference>
<dbReference type="Proteomes" id="UP000231449">
    <property type="component" value="Unassembled WGS sequence"/>
</dbReference>
<dbReference type="GO" id="GO:0003735">
    <property type="term" value="F:structural constituent of ribosome"/>
    <property type="evidence" value="ECO:0007669"/>
    <property type="project" value="InterPro"/>
</dbReference>
<dbReference type="EMBL" id="PFIH01000047">
    <property type="protein sequence ID" value="PIX27988.1"/>
    <property type="molecule type" value="Genomic_DNA"/>
</dbReference>
<organism evidence="4 13">
    <name type="scientific">Huberarchaeum crystalense</name>
    <dbReference type="NCBI Taxonomy" id="2014257"/>
    <lineage>
        <taxon>Archaea</taxon>
        <taxon>Candidatus Huberarchaeota</taxon>
        <taxon>Candidatus Huberarchaeia</taxon>
        <taxon>Candidatus Huberarchaeales</taxon>
        <taxon>Candidatus Huberarchaeaceae</taxon>
        <taxon>Candidatus Huberarchaeum</taxon>
    </lineage>
</organism>